<evidence type="ECO:0000313" key="3">
    <source>
        <dbReference type="EMBL" id="PCE41467.1"/>
    </source>
</evidence>
<name>A0A2A4FTF4_9SPHN</name>
<dbReference type="AlphaFoldDB" id="A0A2A4FTF4"/>
<dbReference type="SUPFAM" id="SSF56349">
    <property type="entry name" value="DNA breaking-rejoining enzymes"/>
    <property type="match status" value="1"/>
</dbReference>
<dbReference type="InterPro" id="IPR035447">
    <property type="entry name" value="DNA_topo_I_N_sf"/>
</dbReference>
<feature type="domain" description="DNA topoisomerase IB N-terminal" evidence="2">
    <location>
        <begin position="26"/>
        <end position="74"/>
    </location>
</feature>
<dbReference type="KEGG" id="rdi:CMV14_02880"/>
<dbReference type="Gene3D" id="3.90.15.10">
    <property type="entry name" value="Topoisomerase I, Chain A, domain 3"/>
    <property type="match status" value="1"/>
</dbReference>
<reference evidence="3 4" key="1">
    <citation type="submission" date="2017-09" db="EMBL/GenBank/DDBJ databases">
        <title>The Catabolism of 3,6-Dichlorosalicylic acid is Initiated by the Cytochrome P450 Monooxygenase DsmABC in Rhizorhabdus dicambivorans Ndbn-20.</title>
        <authorList>
            <person name="Na L."/>
        </authorList>
    </citation>
    <scope>NUCLEOTIDE SEQUENCE [LARGE SCALE GENOMIC DNA]</scope>
    <source>
        <strain evidence="3 4">Ndbn-20m</strain>
    </source>
</reference>
<evidence type="ECO:0000259" key="1">
    <source>
        <dbReference type="Pfam" id="PF01028"/>
    </source>
</evidence>
<dbReference type="EMBL" id="NWUF01000015">
    <property type="protein sequence ID" value="PCE41467.1"/>
    <property type="molecule type" value="Genomic_DNA"/>
</dbReference>
<protein>
    <submittedName>
        <fullName evidence="3">Topoisomerase I</fullName>
    </submittedName>
</protein>
<dbReference type="Gene3D" id="3.30.66.10">
    <property type="entry name" value="DNA topoisomerase I domain"/>
    <property type="match status" value="1"/>
</dbReference>
<dbReference type="InterPro" id="IPR014711">
    <property type="entry name" value="TopoI_cat_a-hlx-sub_euk"/>
</dbReference>
<proteinExistence type="predicted"/>
<dbReference type="PROSITE" id="PS52038">
    <property type="entry name" value="TOPO_IB_2"/>
    <property type="match status" value="1"/>
</dbReference>
<dbReference type="GO" id="GO:0003677">
    <property type="term" value="F:DNA binding"/>
    <property type="evidence" value="ECO:0007669"/>
    <property type="project" value="InterPro"/>
</dbReference>
<organism evidence="3 4">
    <name type="scientific">Rhizorhabdus dicambivorans</name>
    <dbReference type="NCBI Taxonomy" id="1850238"/>
    <lineage>
        <taxon>Bacteria</taxon>
        <taxon>Pseudomonadati</taxon>
        <taxon>Pseudomonadota</taxon>
        <taxon>Alphaproteobacteria</taxon>
        <taxon>Sphingomonadales</taxon>
        <taxon>Sphingomonadaceae</taxon>
        <taxon>Rhizorhabdus</taxon>
    </lineage>
</organism>
<dbReference type="InterPro" id="IPR049331">
    <property type="entry name" value="Top1B_N_bact"/>
</dbReference>
<dbReference type="Pfam" id="PF01028">
    <property type="entry name" value="Topoisom_I"/>
    <property type="match status" value="1"/>
</dbReference>
<dbReference type="Pfam" id="PF21338">
    <property type="entry name" value="Top1B_N_bact"/>
    <property type="match status" value="1"/>
</dbReference>
<sequence length="325" mass="35585">MQHRPVEQLDTIDSAPGISRIRRGNGWRFLNPDGSTVRNVEDRMRILALGIPPAWRRVWINPDPEAPVQATGIDAAGRKQYRYHAAWREARDEEKFAGLPAFAAHLPHLRAAVRRALASDDPWERARAAAVRLLDGFAIRVGSADSAARGSFGATTLLNRHARIRGDEIQLCFYGKHGIRAELSGRDAALAAALAELKRAGSGELFSMRSGVRVRAADINQWVCDLTDGTGTAKTFRTWRACAVAAGMLARGRRTAVKTLLEEVARQLGNTPAVCRKSYVAPAFIDMAKAGRWIEHVPAAPKALRFNERASLAVLTGDVEASARR</sequence>
<dbReference type="InterPro" id="IPR011010">
    <property type="entry name" value="DNA_brk_join_enz"/>
</dbReference>
<comment type="caution">
    <text evidence="3">The sequence shown here is derived from an EMBL/GenBank/DDBJ whole genome shotgun (WGS) entry which is preliminary data.</text>
</comment>
<dbReference type="OrthoDB" id="9778962at2"/>
<evidence type="ECO:0000313" key="4">
    <source>
        <dbReference type="Proteomes" id="UP000218934"/>
    </source>
</evidence>
<dbReference type="Gene3D" id="1.10.132.120">
    <property type="match status" value="1"/>
</dbReference>
<accession>A0A2A4FTF4</accession>
<dbReference type="InterPro" id="IPR013500">
    <property type="entry name" value="TopoI_cat_euk"/>
</dbReference>
<keyword evidence="3" id="KW-0413">Isomerase</keyword>
<dbReference type="GO" id="GO:0003917">
    <property type="term" value="F:DNA topoisomerase type I (single strand cut, ATP-independent) activity"/>
    <property type="evidence" value="ECO:0007669"/>
    <property type="project" value="InterPro"/>
</dbReference>
<dbReference type="RefSeq" id="WP_066967889.1">
    <property type="nucleotide sequence ID" value="NZ_CP023449.1"/>
</dbReference>
<gene>
    <name evidence="3" type="ORF">COO09_15505</name>
</gene>
<dbReference type="GO" id="GO:0006265">
    <property type="term" value="P:DNA topological change"/>
    <property type="evidence" value="ECO:0007669"/>
    <property type="project" value="InterPro"/>
</dbReference>
<evidence type="ECO:0000259" key="2">
    <source>
        <dbReference type="Pfam" id="PF21338"/>
    </source>
</evidence>
<dbReference type="SUPFAM" id="SSF55869">
    <property type="entry name" value="DNA topoisomerase I domain"/>
    <property type="match status" value="1"/>
</dbReference>
<dbReference type="Proteomes" id="UP000218934">
    <property type="component" value="Unassembled WGS sequence"/>
</dbReference>
<feature type="domain" description="DNA topoisomerase I catalytic core eukaryotic-type" evidence="1">
    <location>
        <begin position="86"/>
        <end position="268"/>
    </location>
</feature>
<keyword evidence="4" id="KW-1185">Reference proteome</keyword>